<dbReference type="InterPro" id="IPR028883">
    <property type="entry name" value="tRNA_aden_deaminase"/>
</dbReference>
<dbReference type="HAMAP" id="MF_00972">
    <property type="entry name" value="tRNA_aden_deaminase"/>
    <property type="match status" value="1"/>
</dbReference>
<dbReference type="Pfam" id="PF14437">
    <property type="entry name" value="MafB19-deam"/>
    <property type="match status" value="1"/>
</dbReference>
<dbReference type="AlphaFoldDB" id="A0A1G6ATG6"/>
<dbReference type="InterPro" id="IPR058535">
    <property type="entry name" value="MafB19-deam"/>
</dbReference>
<dbReference type="PANTHER" id="PTHR11079:SF179">
    <property type="entry name" value="TRNA(ADENINE(34)) DEAMINASE, CHLOROPLASTIC"/>
    <property type="match status" value="1"/>
</dbReference>
<gene>
    <name evidence="7" type="primary">tadA</name>
    <name evidence="9" type="ORF">SAMN05660653_00549</name>
</gene>
<feature type="binding site" evidence="7">
    <location>
        <position position="77"/>
    </location>
    <ligand>
        <name>Zn(2+)</name>
        <dbReference type="ChEBI" id="CHEBI:29105"/>
        <note>catalytic</note>
    </ligand>
</feature>
<evidence type="ECO:0000256" key="4">
    <source>
        <dbReference type="ARBA" id="ARBA00022801"/>
    </source>
</evidence>
<organism evidence="9 10">
    <name type="scientific">Desulfonatronum thiosulfatophilum</name>
    <dbReference type="NCBI Taxonomy" id="617002"/>
    <lineage>
        <taxon>Bacteria</taxon>
        <taxon>Pseudomonadati</taxon>
        <taxon>Thermodesulfobacteriota</taxon>
        <taxon>Desulfovibrionia</taxon>
        <taxon>Desulfovibrionales</taxon>
        <taxon>Desulfonatronaceae</taxon>
        <taxon>Desulfonatronum</taxon>
    </lineage>
</organism>
<comment type="function">
    <text evidence="7">Catalyzes the deamination of adenosine to inosine at the wobble position 34 of tRNA(Arg2).</text>
</comment>
<dbReference type="PROSITE" id="PS00903">
    <property type="entry name" value="CYT_DCMP_DEAMINASES_1"/>
    <property type="match status" value="1"/>
</dbReference>
<dbReference type="Gene3D" id="3.40.140.10">
    <property type="entry name" value="Cytidine Deaminase, domain 2"/>
    <property type="match status" value="1"/>
</dbReference>
<dbReference type="EC" id="3.5.4.33" evidence="7"/>
<dbReference type="GO" id="GO:0008270">
    <property type="term" value="F:zinc ion binding"/>
    <property type="evidence" value="ECO:0007669"/>
    <property type="project" value="UniProtKB-UniRule"/>
</dbReference>
<keyword evidence="10" id="KW-1185">Reference proteome</keyword>
<reference evidence="9 10" key="1">
    <citation type="submission" date="2016-10" db="EMBL/GenBank/DDBJ databases">
        <authorList>
            <person name="de Groot N.N."/>
        </authorList>
    </citation>
    <scope>NUCLEOTIDE SEQUENCE [LARGE SCALE GENOMIC DNA]</scope>
    <source>
        <strain evidence="9 10">ASO4-2</strain>
    </source>
</reference>
<name>A0A1G6ATG6_9BACT</name>
<dbReference type="InterPro" id="IPR002125">
    <property type="entry name" value="CMP_dCMP_dom"/>
</dbReference>
<comment type="subunit">
    <text evidence="7">Homodimer.</text>
</comment>
<dbReference type="PROSITE" id="PS51747">
    <property type="entry name" value="CYT_DCMP_DEAMINASES_2"/>
    <property type="match status" value="1"/>
</dbReference>
<evidence type="ECO:0000256" key="2">
    <source>
        <dbReference type="ARBA" id="ARBA00022694"/>
    </source>
</evidence>
<feature type="active site" description="Proton donor" evidence="7">
    <location>
        <position position="49"/>
    </location>
</feature>
<dbReference type="SUPFAM" id="SSF53927">
    <property type="entry name" value="Cytidine deaminase-like"/>
    <property type="match status" value="1"/>
</dbReference>
<evidence type="ECO:0000256" key="1">
    <source>
        <dbReference type="ARBA" id="ARBA00010669"/>
    </source>
</evidence>
<dbReference type="CDD" id="cd01285">
    <property type="entry name" value="nucleoside_deaminase"/>
    <property type="match status" value="1"/>
</dbReference>
<dbReference type="PANTHER" id="PTHR11079">
    <property type="entry name" value="CYTOSINE DEAMINASE FAMILY MEMBER"/>
    <property type="match status" value="1"/>
</dbReference>
<evidence type="ECO:0000259" key="8">
    <source>
        <dbReference type="PROSITE" id="PS51747"/>
    </source>
</evidence>
<feature type="binding site" evidence="7">
    <location>
        <position position="47"/>
    </location>
    <ligand>
        <name>Zn(2+)</name>
        <dbReference type="ChEBI" id="CHEBI:29105"/>
        <note>catalytic</note>
    </ligand>
</feature>
<accession>A0A1G6ATG6</accession>
<feature type="domain" description="CMP/dCMP-type deaminase" evidence="8">
    <location>
        <begin position="1"/>
        <end position="105"/>
    </location>
</feature>
<comment type="cofactor">
    <cofactor evidence="7">
        <name>Zn(2+)</name>
        <dbReference type="ChEBI" id="CHEBI:29105"/>
    </cofactor>
    <text evidence="7">Binds 1 zinc ion per subunit.</text>
</comment>
<dbReference type="EMBL" id="FMXO01000003">
    <property type="protein sequence ID" value="SDB11658.1"/>
    <property type="molecule type" value="Genomic_DNA"/>
</dbReference>
<dbReference type="Proteomes" id="UP000198771">
    <property type="component" value="Unassembled WGS sequence"/>
</dbReference>
<evidence type="ECO:0000313" key="10">
    <source>
        <dbReference type="Proteomes" id="UP000198771"/>
    </source>
</evidence>
<evidence type="ECO:0000256" key="3">
    <source>
        <dbReference type="ARBA" id="ARBA00022723"/>
    </source>
</evidence>
<comment type="catalytic activity">
    <reaction evidence="6 7">
        <text>adenosine(34) in tRNA + H2O + H(+) = inosine(34) in tRNA + NH4(+)</text>
        <dbReference type="Rhea" id="RHEA:43168"/>
        <dbReference type="Rhea" id="RHEA-COMP:10373"/>
        <dbReference type="Rhea" id="RHEA-COMP:10374"/>
        <dbReference type="ChEBI" id="CHEBI:15377"/>
        <dbReference type="ChEBI" id="CHEBI:15378"/>
        <dbReference type="ChEBI" id="CHEBI:28938"/>
        <dbReference type="ChEBI" id="CHEBI:74411"/>
        <dbReference type="ChEBI" id="CHEBI:82852"/>
        <dbReference type="EC" id="3.5.4.33"/>
    </reaction>
</comment>
<keyword evidence="3 7" id="KW-0479">Metal-binding</keyword>
<evidence type="ECO:0000256" key="5">
    <source>
        <dbReference type="ARBA" id="ARBA00022833"/>
    </source>
</evidence>
<dbReference type="GO" id="GO:0052717">
    <property type="term" value="F:tRNA-specific adenosine-34 deaminase activity"/>
    <property type="evidence" value="ECO:0007669"/>
    <property type="project" value="UniProtKB-UniRule"/>
</dbReference>
<feature type="binding site" evidence="7">
    <location>
        <position position="80"/>
    </location>
    <ligand>
        <name>Zn(2+)</name>
        <dbReference type="ChEBI" id="CHEBI:29105"/>
        <note>catalytic</note>
    </ligand>
</feature>
<evidence type="ECO:0000313" key="9">
    <source>
        <dbReference type="EMBL" id="SDB11658.1"/>
    </source>
</evidence>
<keyword evidence="5 7" id="KW-0862">Zinc</keyword>
<dbReference type="STRING" id="617002.SAMN05660653_00549"/>
<comment type="similarity">
    <text evidence="1">Belongs to the cytidine and deoxycytidylate deaminase family. ADAT2 subfamily.</text>
</comment>
<dbReference type="InterPro" id="IPR016193">
    <property type="entry name" value="Cytidine_deaminase-like"/>
</dbReference>
<proteinExistence type="inferred from homology"/>
<dbReference type="InterPro" id="IPR016192">
    <property type="entry name" value="APOBEC/CMP_deaminase_Zn-bd"/>
</dbReference>
<keyword evidence="2 7" id="KW-0819">tRNA processing</keyword>
<evidence type="ECO:0000256" key="6">
    <source>
        <dbReference type="ARBA" id="ARBA00048045"/>
    </source>
</evidence>
<sequence length="152" mass="16488">MRKALDEARTARDIGEVPVGALVINPNGEILAAAHNRTESDVDPSGHAEILALRQAAKNVGNHRLTGSVLVATLEPCLMCLGAMVQARVAGLVFGARDPRAGAVLSRINVNDLDWLNHRFWVLEGVQAEESATLLREFFTQRRNRTQPTGSV</sequence>
<dbReference type="GO" id="GO:0002100">
    <property type="term" value="P:tRNA wobble adenosine to inosine editing"/>
    <property type="evidence" value="ECO:0007669"/>
    <property type="project" value="UniProtKB-UniRule"/>
</dbReference>
<protein>
    <recommendedName>
        <fullName evidence="7">tRNA-specific adenosine deaminase</fullName>
        <ecNumber evidence="7">3.5.4.33</ecNumber>
    </recommendedName>
</protein>
<keyword evidence="4 7" id="KW-0378">Hydrolase</keyword>
<evidence type="ECO:0000256" key="7">
    <source>
        <dbReference type="HAMAP-Rule" id="MF_00972"/>
    </source>
</evidence>